<keyword evidence="3" id="KW-0274">FAD</keyword>
<dbReference type="AlphaFoldDB" id="A0AA38VGK0"/>
<keyword evidence="5" id="KW-1133">Transmembrane helix</keyword>
<dbReference type="InterPro" id="IPR036188">
    <property type="entry name" value="FAD/NAD-bd_sf"/>
</dbReference>
<dbReference type="PANTHER" id="PTHR42877">
    <property type="entry name" value="L-ORNITHINE N(5)-MONOOXYGENASE-RELATED"/>
    <property type="match status" value="1"/>
</dbReference>
<feature type="transmembrane region" description="Helical" evidence="5">
    <location>
        <begin position="525"/>
        <end position="542"/>
    </location>
</feature>
<dbReference type="PANTHER" id="PTHR42877:SF10">
    <property type="entry name" value="L-ORNITHINE N(5)-OXYGENASE"/>
    <property type="match status" value="1"/>
</dbReference>
<dbReference type="Pfam" id="PF00743">
    <property type="entry name" value="FMO-like"/>
    <property type="match status" value="1"/>
</dbReference>
<dbReference type="GO" id="GO:0050660">
    <property type="term" value="F:flavin adenine dinucleotide binding"/>
    <property type="evidence" value="ECO:0007669"/>
    <property type="project" value="InterPro"/>
</dbReference>
<dbReference type="InterPro" id="IPR020946">
    <property type="entry name" value="Flavin_mOase-like"/>
</dbReference>
<organism evidence="6 7">
    <name type="scientific">Coniochaeta hoffmannii</name>
    <dbReference type="NCBI Taxonomy" id="91930"/>
    <lineage>
        <taxon>Eukaryota</taxon>
        <taxon>Fungi</taxon>
        <taxon>Dikarya</taxon>
        <taxon>Ascomycota</taxon>
        <taxon>Pezizomycotina</taxon>
        <taxon>Sordariomycetes</taxon>
        <taxon>Sordariomycetidae</taxon>
        <taxon>Coniochaetales</taxon>
        <taxon>Coniochaetaceae</taxon>
        <taxon>Coniochaeta</taxon>
    </lineage>
</organism>
<name>A0AA38VGK0_9PEZI</name>
<accession>A0AA38VGK0</accession>
<dbReference type="Proteomes" id="UP001174691">
    <property type="component" value="Unassembled WGS sequence"/>
</dbReference>
<dbReference type="Gene3D" id="3.50.50.60">
    <property type="entry name" value="FAD/NAD(P)-binding domain"/>
    <property type="match status" value="3"/>
</dbReference>
<evidence type="ECO:0000313" key="7">
    <source>
        <dbReference type="Proteomes" id="UP001174691"/>
    </source>
</evidence>
<evidence type="ECO:0000256" key="5">
    <source>
        <dbReference type="SAM" id="Phobius"/>
    </source>
</evidence>
<keyword evidence="5" id="KW-0472">Membrane</keyword>
<evidence type="ECO:0000256" key="1">
    <source>
        <dbReference type="ARBA" id="ARBA00010139"/>
    </source>
</evidence>
<keyword evidence="5" id="KW-0812">Transmembrane</keyword>
<dbReference type="SUPFAM" id="SSF51905">
    <property type="entry name" value="FAD/NAD(P)-binding domain"/>
    <property type="match status" value="3"/>
</dbReference>
<dbReference type="GO" id="GO:0004499">
    <property type="term" value="F:N,N-dimethylaniline monooxygenase activity"/>
    <property type="evidence" value="ECO:0007669"/>
    <property type="project" value="InterPro"/>
</dbReference>
<dbReference type="InterPro" id="IPR051209">
    <property type="entry name" value="FAD-bind_Monooxygenase_sf"/>
</dbReference>
<evidence type="ECO:0000256" key="3">
    <source>
        <dbReference type="ARBA" id="ARBA00022827"/>
    </source>
</evidence>
<protein>
    <submittedName>
        <fullName evidence="6">FAD/NAD(P)-binding domain-containing protein</fullName>
    </submittedName>
</protein>
<keyword evidence="2" id="KW-0285">Flavoprotein</keyword>
<comment type="similarity">
    <text evidence="1">Belongs to the FAD-binding monooxygenase family.</text>
</comment>
<keyword evidence="4" id="KW-0560">Oxidoreductase</keyword>
<gene>
    <name evidence="6" type="ORF">NKR19_g5359</name>
</gene>
<evidence type="ECO:0000256" key="4">
    <source>
        <dbReference type="ARBA" id="ARBA00023002"/>
    </source>
</evidence>
<dbReference type="GO" id="GO:0050661">
    <property type="term" value="F:NADP binding"/>
    <property type="evidence" value="ECO:0007669"/>
    <property type="project" value="InterPro"/>
</dbReference>
<dbReference type="EMBL" id="JANBVN010000073">
    <property type="protein sequence ID" value="KAJ9150124.1"/>
    <property type="molecule type" value="Genomic_DNA"/>
</dbReference>
<comment type="caution">
    <text evidence="6">The sequence shown here is derived from an EMBL/GenBank/DDBJ whole genome shotgun (WGS) entry which is preliminary data.</text>
</comment>
<keyword evidence="7" id="KW-1185">Reference proteome</keyword>
<sequence>MAAEDDKRDGDGAGYSQFACIGSGFSAIGLGATLKRWYGIDDVRFFEKHSQLGGTWSVNQYPGAACDVPSALYSFSFECNPDWSRALPPREELWAYLKRVADKYDLPRRMSFNVTVERCEWIEARSVWRLTVRDGKTNTLFAHECQFLFAGTGALVQPRELDVPGAETFAGPIFHSARWRHDVDLTGKRVVLFGNGCTAAQIVPEIVGRVAHLTQIVRAKHWIFPPPVDAASHRFMKVLSRYVPGSMLLQRFLVFLLAERSLQGFYMTKSGAKFRRNKQKQVEAYMRATAPKKYHDLLIPDFEIGCKRRIFDPGYLSALHAPNLTLTDTPAIEILPQGVRTASGAVIEADVIILANGFVTGNNYFPGIEVVGRGGETVAAHWSRLGGAGAYNSSAMAGFPNFFALLGPNAATGHTSTVMAIENSINYALRVIGPVLEGEASAAEVKAGAEREYVERVQTALEGTVFASGCTSWYVEENGEGRRWNSATYPWSQGYFWWRSLFPVWRDWTYSGPKGKKGNVKKSRGYLAVLLVLFSLVSILYARRTGYDLSRYGSFLKNSVTKMVSRRGG</sequence>
<reference evidence="6" key="1">
    <citation type="submission" date="2022-07" db="EMBL/GenBank/DDBJ databases">
        <title>Fungi with potential for degradation of polypropylene.</title>
        <authorList>
            <person name="Gostincar C."/>
        </authorList>
    </citation>
    <scope>NUCLEOTIDE SEQUENCE</scope>
    <source>
        <strain evidence="6">EXF-13287</strain>
    </source>
</reference>
<proteinExistence type="inferred from homology"/>
<evidence type="ECO:0000313" key="6">
    <source>
        <dbReference type="EMBL" id="KAJ9150124.1"/>
    </source>
</evidence>
<evidence type="ECO:0000256" key="2">
    <source>
        <dbReference type="ARBA" id="ARBA00022630"/>
    </source>
</evidence>